<keyword evidence="3" id="KW-1185">Reference proteome</keyword>
<dbReference type="EMBL" id="JARBDR010000141">
    <property type="protein sequence ID" value="KAJ8319761.1"/>
    <property type="molecule type" value="Genomic_DNA"/>
</dbReference>
<gene>
    <name evidence="2" type="ORF">KUTeg_001348</name>
</gene>
<sequence>MYLLYKELSDVMGSIQSQLAAGLRVGDRKAQQAAYANLHLGYHIDLFNVWGYLLIKLLKSRSIHLNRPVTYDLVREKIREMYSLELNIFFTQANGEMRIPIQCQKDLDTAINLVDKNDQISSLRLFLTLPAGSRGPPSIADSAYGSQTCRDSPSPPPGSLPHNYKHSVSCGSVHSEGEFIPEQDDMDLFMFFVIDSPAVYLINKFSGDTYPLRGRSSSRRSILSDSLSEQGDSKVRFGTFPRGFDSSTQHNDVGGHGTFPRTNHMNRRPDLGTNTLRSIMSRGSEGTLSTSSSSSGLPPDPDMDSPEGRILYKRNSDIDSPVFNFPDYPFSKCE</sequence>
<proteinExistence type="predicted"/>
<evidence type="ECO:0008006" key="4">
    <source>
        <dbReference type="Google" id="ProtNLM"/>
    </source>
</evidence>
<feature type="compositionally biased region" description="Low complexity" evidence="1">
    <location>
        <begin position="281"/>
        <end position="297"/>
    </location>
</feature>
<dbReference type="Gene3D" id="3.10.20.90">
    <property type="entry name" value="Phosphatidylinositol 3-kinase Catalytic Subunit, Chain A, domain 1"/>
    <property type="match status" value="1"/>
</dbReference>
<protein>
    <recommendedName>
        <fullName evidence="4">PB1 domain-containing protein</fullName>
    </recommendedName>
</protein>
<feature type="compositionally biased region" description="Low complexity" evidence="1">
    <location>
        <begin position="213"/>
        <end position="228"/>
    </location>
</feature>
<evidence type="ECO:0000313" key="2">
    <source>
        <dbReference type="EMBL" id="KAJ8319761.1"/>
    </source>
</evidence>
<accession>A0ABQ9FR74</accession>
<evidence type="ECO:0000313" key="3">
    <source>
        <dbReference type="Proteomes" id="UP001217089"/>
    </source>
</evidence>
<feature type="region of interest" description="Disordered" evidence="1">
    <location>
        <begin position="140"/>
        <end position="163"/>
    </location>
</feature>
<reference evidence="2 3" key="1">
    <citation type="submission" date="2022-12" db="EMBL/GenBank/DDBJ databases">
        <title>Chromosome-level genome of Tegillarca granosa.</title>
        <authorList>
            <person name="Kim J."/>
        </authorList>
    </citation>
    <scope>NUCLEOTIDE SEQUENCE [LARGE SCALE GENOMIC DNA]</scope>
    <source>
        <strain evidence="2">Teg-2019</strain>
        <tissue evidence="2">Adductor muscle</tissue>
    </source>
</reference>
<organism evidence="2 3">
    <name type="scientific">Tegillarca granosa</name>
    <name type="common">Malaysian cockle</name>
    <name type="synonym">Anadara granosa</name>
    <dbReference type="NCBI Taxonomy" id="220873"/>
    <lineage>
        <taxon>Eukaryota</taxon>
        <taxon>Metazoa</taxon>
        <taxon>Spiralia</taxon>
        <taxon>Lophotrochozoa</taxon>
        <taxon>Mollusca</taxon>
        <taxon>Bivalvia</taxon>
        <taxon>Autobranchia</taxon>
        <taxon>Pteriomorphia</taxon>
        <taxon>Arcoida</taxon>
        <taxon>Arcoidea</taxon>
        <taxon>Arcidae</taxon>
        <taxon>Tegillarca</taxon>
    </lineage>
</organism>
<comment type="caution">
    <text evidence="2">The sequence shown here is derived from an EMBL/GenBank/DDBJ whole genome shotgun (WGS) entry which is preliminary data.</text>
</comment>
<dbReference type="SUPFAM" id="SSF54277">
    <property type="entry name" value="CAD &amp; PB1 domains"/>
    <property type="match status" value="1"/>
</dbReference>
<feature type="region of interest" description="Disordered" evidence="1">
    <location>
        <begin position="213"/>
        <end position="320"/>
    </location>
</feature>
<dbReference type="Proteomes" id="UP001217089">
    <property type="component" value="Unassembled WGS sequence"/>
</dbReference>
<evidence type="ECO:0000256" key="1">
    <source>
        <dbReference type="SAM" id="MobiDB-lite"/>
    </source>
</evidence>
<name>A0ABQ9FR74_TEGGR</name>